<keyword evidence="6 7" id="KW-0539">Nucleus</keyword>
<dbReference type="InterPro" id="IPR041664">
    <property type="entry name" value="AAA_16"/>
</dbReference>
<dbReference type="PIRSF" id="PIRSF007858">
    <property type="entry name" value="ORC4"/>
    <property type="match status" value="1"/>
</dbReference>
<evidence type="ECO:0000256" key="4">
    <source>
        <dbReference type="ARBA" id="ARBA00022705"/>
    </source>
</evidence>
<evidence type="ECO:0000256" key="2">
    <source>
        <dbReference type="ARBA" id="ARBA00005334"/>
    </source>
</evidence>
<feature type="domain" description="Orc1-like AAA ATPase" evidence="9">
    <location>
        <begin position="59"/>
        <end position="207"/>
    </location>
</feature>
<proteinExistence type="inferred from homology"/>
<evidence type="ECO:0000259" key="10">
    <source>
        <dbReference type="Pfam" id="PF14629"/>
    </source>
</evidence>
<reference evidence="12 13" key="1">
    <citation type="submission" date="2025-05" db="UniProtKB">
        <authorList>
            <consortium name="RefSeq"/>
        </authorList>
    </citation>
    <scope>IDENTIFICATION</scope>
</reference>
<dbReference type="Proteomes" id="UP000694888">
    <property type="component" value="Unplaced"/>
</dbReference>
<dbReference type="InterPro" id="IPR032705">
    <property type="entry name" value="ORC4_C"/>
</dbReference>
<feature type="domain" description="Origin recognition complex subunit 4 C-terminal" evidence="10">
    <location>
        <begin position="245"/>
        <end position="428"/>
    </location>
</feature>
<gene>
    <name evidence="12 13" type="primary">LOC101845330</name>
</gene>
<protein>
    <recommendedName>
        <fullName evidence="3 7">Origin recognition complex subunit 4</fullName>
    </recommendedName>
</protein>
<dbReference type="SUPFAM" id="SSF52540">
    <property type="entry name" value="P-loop containing nucleoside triphosphate hydrolases"/>
    <property type="match status" value="1"/>
</dbReference>
<name>A0ABM0JR36_APLCA</name>
<dbReference type="Gene3D" id="3.40.50.300">
    <property type="entry name" value="P-loop containing nucleotide triphosphate hydrolases"/>
    <property type="match status" value="1"/>
</dbReference>
<dbReference type="PANTHER" id="PTHR12087">
    <property type="entry name" value="ORIGIN RECOGNITION COMPLEX SUBUNIT 4"/>
    <property type="match status" value="1"/>
</dbReference>
<evidence type="ECO:0000313" key="11">
    <source>
        <dbReference type="Proteomes" id="UP000694888"/>
    </source>
</evidence>
<comment type="function">
    <text evidence="7">Component of the origin recognition complex (ORC) that binds origins of replication.</text>
</comment>
<dbReference type="InterPro" id="IPR016527">
    <property type="entry name" value="ORC4"/>
</dbReference>
<dbReference type="Pfam" id="PF13191">
    <property type="entry name" value="AAA_16"/>
    <property type="match status" value="1"/>
</dbReference>
<evidence type="ECO:0000256" key="6">
    <source>
        <dbReference type="ARBA" id="ARBA00023242"/>
    </source>
</evidence>
<dbReference type="RefSeq" id="XP_005099548.1">
    <property type="nucleotide sequence ID" value="XM_005099491.3"/>
</dbReference>
<accession>A0ABM0JR36</accession>
<evidence type="ECO:0000256" key="3">
    <source>
        <dbReference type="ARBA" id="ARBA00019083"/>
    </source>
</evidence>
<sequence>MVKRKSISGSPMKTSSPRKKSSAGPVIQTSEFDAFEELQKVLRMRISQIQRPPFISGYESEKKQLHDLIQRTAVTGESNSLLLIGPRGCGKSMLIRNVVESVCKKESVRSNLLVVQLNGLLQTDDKVALREITVQLQLENAVGDKVFGSFAETLQFLLTALKKGDQGSKPILIVLEEFDLFAQHKNQTLLYNLFDITQSAQTPLCVIGLTCRLDVVELLEKRVKSRFSHRQLHLYNKLNLSQYRQLCQAYLSLGAAFPDRKFADSWDQSIKELLEEVSVKDILERQFSLTNDVRGLMTLLTYPVCKLCEQHPRITAGDLVTSFKIISTDTKSAMLHGLSILEVCLIIAMKHLTDIYEGEPFNFEMVYSEYLKFARRRSGMQVYEKPVVMKAYEHLQTLELIRGHGGGQGQREYKLMTLLVHPTQILDALQHYPGCPTEIRQWATQSIT</sequence>
<evidence type="ECO:0000256" key="7">
    <source>
        <dbReference type="PIRNR" id="PIRNR007858"/>
    </source>
</evidence>
<comment type="subcellular location">
    <subcellularLocation>
        <location evidence="1 7">Nucleus</location>
    </subcellularLocation>
</comment>
<keyword evidence="11" id="KW-1185">Reference proteome</keyword>
<feature type="region of interest" description="Disordered" evidence="8">
    <location>
        <begin position="1"/>
        <end position="26"/>
    </location>
</feature>
<evidence type="ECO:0000259" key="9">
    <source>
        <dbReference type="Pfam" id="PF13191"/>
    </source>
</evidence>
<dbReference type="CDD" id="cd00009">
    <property type="entry name" value="AAA"/>
    <property type="match status" value="1"/>
</dbReference>
<organism evidence="11 12">
    <name type="scientific">Aplysia californica</name>
    <name type="common">California sea hare</name>
    <dbReference type="NCBI Taxonomy" id="6500"/>
    <lineage>
        <taxon>Eukaryota</taxon>
        <taxon>Metazoa</taxon>
        <taxon>Spiralia</taxon>
        <taxon>Lophotrochozoa</taxon>
        <taxon>Mollusca</taxon>
        <taxon>Gastropoda</taxon>
        <taxon>Heterobranchia</taxon>
        <taxon>Euthyneura</taxon>
        <taxon>Tectipleura</taxon>
        <taxon>Aplysiida</taxon>
        <taxon>Aplysioidea</taxon>
        <taxon>Aplysiidae</taxon>
        <taxon>Aplysia</taxon>
    </lineage>
</organism>
<dbReference type="PANTHER" id="PTHR12087:SF0">
    <property type="entry name" value="ORIGIN RECOGNITION COMPLEX SUBUNIT 4"/>
    <property type="match status" value="1"/>
</dbReference>
<dbReference type="RefSeq" id="XP_035825953.1">
    <property type="nucleotide sequence ID" value="XM_035970060.1"/>
</dbReference>
<keyword evidence="4 7" id="KW-0235">DNA replication</keyword>
<evidence type="ECO:0000256" key="5">
    <source>
        <dbReference type="ARBA" id="ARBA00023125"/>
    </source>
</evidence>
<evidence type="ECO:0000313" key="13">
    <source>
        <dbReference type="RefSeq" id="XP_035825953.1"/>
    </source>
</evidence>
<evidence type="ECO:0000256" key="8">
    <source>
        <dbReference type="SAM" id="MobiDB-lite"/>
    </source>
</evidence>
<evidence type="ECO:0000313" key="12">
    <source>
        <dbReference type="RefSeq" id="XP_005099548.1"/>
    </source>
</evidence>
<dbReference type="GeneID" id="101845330"/>
<keyword evidence="5 7" id="KW-0238">DNA-binding</keyword>
<dbReference type="Pfam" id="PF14629">
    <property type="entry name" value="ORC4_C"/>
    <property type="match status" value="1"/>
</dbReference>
<dbReference type="InterPro" id="IPR027417">
    <property type="entry name" value="P-loop_NTPase"/>
</dbReference>
<comment type="similarity">
    <text evidence="2 7">Belongs to the ORC4 family.</text>
</comment>
<evidence type="ECO:0000256" key="1">
    <source>
        <dbReference type="ARBA" id="ARBA00004123"/>
    </source>
</evidence>